<organism evidence="11 12">
    <name type="scientific">Terribacillus saccharophilus</name>
    <dbReference type="NCBI Taxonomy" id="361277"/>
    <lineage>
        <taxon>Bacteria</taxon>
        <taxon>Bacillati</taxon>
        <taxon>Bacillota</taxon>
        <taxon>Bacilli</taxon>
        <taxon>Bacillales</taxon>
        <taxon>Bacillaceae</taxon>
        <taxon>Terribacillus</taxon>
    </lineage>
</organism>
<dbReference type="NCBIfam" id="TIGR01510">
    <property type="entry name" value="coaD_prev_kdtB"/>
    <property type="match status" value="1"/>
</dbReference>
<dbReference type="UniPathway" id="UPA00241">
    <property type="reaction ID" value="UER00355"/>
</dbReference>
<evidence type="ECO:0000256" key="8">
    <source>
        <dbReference type="ARBA" id="ARBA00029346"/>
    </source>
</evidence>
<dbReference type="InterPro" id="IPR001980">
    <property type="entry name" value="PPAT"/>
</dbReference>
<evidence type="ECO:0000256" key="5">
    <source>
        <dbReference type="ARBA" id="ARBA00022840"/>
    </source>
</evidence>
<dbReference type="EMBL" id="NPBV01000018">
    <property type="protein sequence ID" value="PAD20982.1"/>
    <property type="molecule type" value="Genomic_DNA"/>
</dbReference>
<evidence type="ECO:0000256" key="7">
    <source>
        <dbReference type="ARBA" id="ARBA00022993"/>
    </source>
</evidence>
<dbReference type="Gene3D" id="3.40.50.620">
    <property type="entry name" value="HUPs"/>
    <property type="match status" value="1"/>
</dbReference>
<dbReference type="InterPro" id="IPR004821">
    <property type="entry name" value="Cyt_trans-like"/>
</dbReference>
<dbReference type="GO" id="GO:0015937">
    <property type="term" value="P:coenzyme A biosynthetic process"/>
    <property type="evidence" value="ECO:0007669"/>
    <property type="project" value="UniProtKB-UniRule"/>
</dbReference>
<feature type="binding site" evidence="9">
    <location>
        <begin position="10"/>
        <end position="11"/>
    </location>
    <ligand>
        <name>ATP</name>
        <dbReference type="ChEBI" id="CHEBI:30616"/>
    </ligand>
</feature>
<dbReference type="InterPro" id="IPR014729">
    <property type="entry name" value="Rossmann-like_a/b/a_fold"/>
</dbReference>
<comment type="cofactor">
    <cofactor evidence="9">
        <name>Mg(2+)</name>
        <dbReference type="ChEBI" id="CHEBI:18420"/>
    </cofactor>
</comment>
<reference evidence="11 12" key="1">
    <citation type="submission" date="2017-07" db="EMBL/GenBank/DDBJ databases">
        <title>Isolation and whole genome analysis of endospore-forming bacteria from heroin.</title>
        <authorList>
            <person name="Kalinowski J."/>
            <person name="Ahrens B."/>
            <person name="Al-Dilaimi A."/>
            <person name="Winkler A."/>
            <person name="Wibberg D."/>
            <person name="Schleenbecker U."/>
            <person name="Ruckert C."/>
            <person name="Wolfel R."/>
            <person name="Grass G."/>
        </authorList>
    </citation>
    <scope>NUCLEOTIDE SEQUENCE [LARGE SCALE GENOMIC DNA]</scope>
    <source>
        <strain evidence="11 12">7528</strain>
    </source>
</reference>
<comment type="subunit">
    <text evidence="9">Homohexamer.</text>
</comment>
<dbReference type="NCBIfam" id="TIGR00125">
    <property type="entry name" value="cyt_tran_rel"/>
    <property type="match status" value="1"/>
</dbReference>
<feature type="binding site" evidence="9">
    <location>
        <position position="42"/>
    </location>
    <ligand>
        <name>substrate</name>
    </ligand>
</feature>
<evidence type="ECO:0000313" key="11">
    <source>
        <dbReference type="EMBL" id="PAD20982.1"/>
    </source>
</evidence>
<keyword evidence="2 9" id="KW-0808">Transferase</keyword>
<gene>
    <name evidence="9" type="primary">coaD</name>
    <name evidence="11" type="ORF">CHH64_10505</name>
</gene>
<evidence type="ECO:0000313" key="12">
    <source>
        <dbReference type="Proteomes" id="UP000216013"/>
    </source>
</evidence>
<feature type="binding site" evidence="9">
    <location>
        <begin position="124"/>
        <end position="130"/>
    </location>
    <ligand>
        <name>ATP</name>
        <dbReference type="ChEBI" id="CHEBI:30616"/>
    </ligand>
</feature>
<dbReference type="GO" id="GO:0005737">
    <property type="term" value="C:cytoplasm"/>
    <property type="evidence" value="ECO:0007669"/>
    <property type="project" value="UniProtKB-SubCell"/>
</dbReference>
<feature type="binding site" evidence="9">
    <location>
        <position position="10"/>
    </location>
    <ligand>
        <name>substrate</name>
    </ligand>
</feature>
<dbReference type="HAMAP" id="MF_00151">
    <property type="entry name" value="PPAT_bact"/>
    <property type="match status" value="1"/>
</dbReference>
<dbReference type="GO" id="GO:0005524">
    <property type="term" value="F:ATP binding"/>
    <property type="evidence" value="ECO:0007669"/>
    <property type="project" value="UniProtKB-KW"/>
</dbReference>
<dbReference type="RefSeq" id="WP_095230987.1">
    <property type="nucleotide sequence ID" value="NZ_NPBE01000139.1"/>
</dbReference>
<dbReference type="AlphaFoldDB" id="A0A268AA38"/>
<dbReference type="GO" id="GO:0004595">
    <property type="term" value="F:pantetheine-phosphate adenylyltransferase activity"/>
    <property type="evidence" value="ECO:0007669"/>
    <property type="project" value="UniProtKB-UniRule"/>
</dbReference>
<evidence type="ECO:0000256" key="6">
    <source>
        <dbReference type="ARBA" id="ARBA00022842"/>
    </source>
</evidence>
<comment type="catalytic activity">
    <reaction evidence="8 9">
        <text>(R)-4'-phosphopantetheine + ATP + H(+) = 3'-dephospho-CoA + diphosphate</text>
        <dbReference type="Rhea" id="RHEA:19801"/>
        <dbReference type="ChEBI" id="CHEBI:15378"/>
        <dbReference type="ChEBI" id="CHEBI:30616"/>
        <dbReference type="ChEBI" id="CHEBI:33019"/>
        <dbReference type="ChEBI" id="CHEBI:57328"/>
        <dbReference type="ChEBI" id="CHEBI:61723"/>
        <dbReference type="EC" id="2.7.7.3"/>
    </reaction>
</comment>
<dbReference type="CDD" id="cd02163">
    <property type="entry name" value="PPAT"/>
    <property type="match status" value="1"/>
</dbReference>
<keyword evidence="6 9" id="KW-0460">Magnesium</keyword>
<comment type="pathway">
    <text evidence="9">Cofactor biosynthesis; coenzyme A biosynthesis; CoA from (R)-pantothenate: step 4/5.</text>
</comment>
<evidence type="ECO:0000256" key="3">
    <source>
        <dbReference type="ARBA" id="ARBA00022695"/>
    </source>
</evidence>
<evidence type="ECO:0000256" key="9">
    <source>
        <dbReference type="HAMAP-Rule" id="MF_00151"/>
    </source>
</evidence>
<keyword evidence="5 9" id="KW-0067">ATP-binding</keyword>
<dbReference type="PRINTS" id="PR01020">
    <property type="entry name" value="LPSBIOSNTHSS"/>
</dbReference>
<keyword evidence="3 9" id="KW-0548">Nucleotidyltransferase</keyword>
<accession>A0A268AA38</accession>
<dbReference type="Pfam" id="PF01467">
    <property type="entry name" value="CTP_transf_like"/>
    <property type="match status" value="1"/>
</dbReference>
<dbReference type="PANTHER" id="PTHR21342:SF1">
    <property type="entry name" value="PHOSPHOPANTETHEINE ADENYLYLTRANSFERASE"/>
    <property type="match status" value="1"/>
</dbReference>
<sequence>MMTIAMYPGSFDPVTNGHVDIIQRAAAIFDKVIVAVAVNSKKKPLFNEEERMELLRQSVRHISNVSVVKSEGLTVDFARKHDAKVLVRGLRAVSDFENEMQISGINRHIEPGIETIFITADSAYNFLSSSIVKEAASFRADISKLVPPPVQEAIKQKF</sequence>
<feature type="site" description="Transition state stabilizer" evidence="9">
    <location>
        <position position="18"/>
    </location>
</feature>
<keyword evidence="7 9" id="KW-0173">Coenzyme A biosynthesis</keyword>
<evidence type="ECO:0000256" key="1">
    <source>
        <dbReference type="ARBA" id="ARBA00022490"/>
    </source>
</evidence>
<feature type="binding site" evidence="9">
    <location>
        <position position="18"/>
    </location>
    <ligand>
        <name>ATP</name>
        <dbReference type="ChEBI" id="CHEBI:30616"/>
    </ligand>
</feature>
<comment type="function">
    <text evidence="9">Reversibly transfers an adenylyl group from ATP to 4'-phosphopantetheine, yielding dephospho-CoA (dPCoA) and pyrophosphate.</text>
</comment>
<name>A0A268AA38_9BACI</name>
<dbReference type="SUPFAM" id="SSF52374">
    <property type="entry name" value="Nucleotidylyl transferase"/>
    <property type="match status" value="1"/>
</dbReference>
<evidence type="ECO:0000259" key="10">
    <source>
        <dbReference type="Pfam" id="PF01467"/>
    </source>
</evidence>
<dbReference type="PANTHER" id="PTHR21342">
    <property type="entry name" value="PHOSPHOPANTETHEINE ADENYLYLTRANSFERASE"/>
    <property type="match status" value="1"/>
</dbReference>
<dbReference type="Proteomes" id="UP000216013">
    <property type="component" value="Unassembled WGS sequence"/>
</dbReference>
<comment type="caution">
    <text evidence="11">The sequence shown here is derived from an EMBL/GenBank/DDBJ whole genome shotgun (WGS) entry which is preliminary data.</text>
</comment>
<evidence type="ECO:0000256" key="4">
    <source>
        <dbReference type="ARBA" id="ARBA00022741"/>
    </source>
</evidence>
<feature type="binding site" evidence="9">
    <location>
        <begin position="89"/>
        <end position="91"/>
    </location>
    <ligand>
        <name>ATP</name>
        <dbReference type="ChEBI" id="CHEBI:30616"/>
    </ligand>
</feature>
<feature type="domain" description="Cytidyltransferase-like" evidence="10">
    <location>
        <begin position="6"/>
        <end position="134"/>
    </location>
</feature>
<keyword evidence="1 9" id="KW-0963">Cytoplasm</keyword>
<protein>
    <recommendedName>
        <fullName evidence="9">Phosphopantetheine adenylyltransferase</fullName>
        <ecNumber evidence="9">2.7.7.3</ecNumber>
    </recommendedName>
    <alternativeName>
        <fullName evidence="9">Dephospho-CoA pyrophosphorylase</fullName>
    </alternativeName>
    <alternativeName>
        <fullName evidence="9">Pantetheine-phosphate adenylyltransferase</fullName>
        <shortName evidence="9">PPAT</shortName>
    </alternativeName>
</protein>
<keyword evidence="4 9" id="KW-0547">Nucleotide-binding</keyword>
<dbReference type="EC" id="2.7.7.3" evidence="9"/>
<evidence type="ECO:0000256" key="2">
    <source>
        <dbReference type="ARBA" id="ARBA00022679"/>
    </source>
</evidence>
<proteinExistence type="inferred from homology"/>
<feature type="binding site" evidence="9">
    <location>
        <position position="99"/>
    </location>
    <ligand>
        <name>ATP</name>
        <dbReference type="ChEBI" id="CHEBI:30616"/>
    </ligand>
</feature>
<comment type="similarity">
    <text evidence="9">Belongs to the bacterial CoaD family.</text>
</comment>
<comment type="subcellular location">
    <subcellularLocation>
        <location evidence="9">Cytoplasm</location>
    </subcellularLocation>
</comment>
<feature type="binding site" evidence="9">
    <location>
        <position position="74"/>
    </location>
    <ligand>
        <name>substrate</name>
    </ligand>
</feature>
<feature type="binding site" evidence="9">
    <location>
        <position position="88"/>
    </location>
    <ligand>
        <name>substrate</name>
    </ligand>
</feature>